<reference evidence="2" key="3">
    <citation type="journal article" date="2019" name="Int. J. Syst. Evol. Microbiol.">
        <title>Natronolimnobius sulfurireducens sp. nov. and Halalkaliarchaeum desulfuricum gen. nov., sp. nov., the first sulfur-respiring alkaliphilic haloarchaea from hypersaline alkaline lakes.</title>
        <authorList>
            <person name="Sorokin D.Y."/>
            <person name="Yakimov M."/>
            <person name="Messina E."/>
            <person name="Merkel A.Y."/>
            <person name="Bale N.J."/>
            <person name="Sinninghe Damste J.S."/>
        </authorList>
    </citation>
    <scope>NUCLEOTIDE SEQUENCE</scope>
    <source>
        <strain evidence="2">AArc-Mg</strain>
        <strain evidence="1">AArc1</strain>
    </source>
</reference>
<dbReference type="Proteomes" id="UP000258613">
    <property type="component" value="Chromosome"/>
</dbReference>
<reference evidence="4" key="1">
    <citation type="submission" date="2017-10" db="EMBL/GenBank/DDBJ databases">
        <title>Phenotypic and genomic properties of facultatively anaerobic sulfur-reducing natronoarchaea from hypersaline soda lakes.</title>
        <authorList>
            <person name="Sorokin D.Y."/>
            <person name="Kublanov I.V."/>
            <person name="Roman P."/>
            <person name="Sinninghe Damste J.S."/>
            <person name="Golyshin P.N."/>
            <person name="Rojo D."/>
            <person name="Ciordia S."/>
            <person name="Mena Md.C."/>
            <person name="Ferrer M."/>
            <person name="Messina E."/>
            <person name="Smedile F."/>
            <person name="La Spada G."/>
            <person name="La Cono V."/>
            <person name="Yakimov M.M."/>
        </authorList>
    </citation>
    <scope>NUCLEOTIDE SEQUENCE [LARGE SCALE GENOMIC DNA]</scope>
    <source>
        <strain evidence="4">AArc1</strain>
    </source>
</reference>
<dbReference type="GO" id="GO:0016787">
    <property type="term" value="F:hydrolase activity"/>
    <property type="evidence" value="ECO:0007669"/>
    <property type="project" value="UniProtKB-KW"/>
</dbReference>
<sequence>MTDVLIPGGRDVRGTLEVPDDPDAVVVACPPHPQHGGSRTDQRLVAVSTALQDAGIACLRFDYGPWDEGHGEREDVRNAVRWAREADRWDGDPPVGVFGYSFGASQALLAAAGLENGAIDAVSVLAPTVRLGDELDALEAYGRLSVPVQVCYGERDTTVEWEPLVERARDRSDDVTSLPADHFFLGTRPEIASVVREFFERTLLEPAGLEG</sequence>
<dbReference type="Proteomes" id="UP000258707">
    <property type="component" value="Chromosome"/>
</dbReference>
<keyword evidence="1" id="KW-0378">Hydrolase</keyword>
<name>A0A346PUM9_9EURY</name>
<dbReference type="InterPro" id="IPR029058">
    <property type="entry name" value="AB_hydrolase_fold"/>
</dbReference>
<evidence type="ECO:0000313" key="3">
    <source>
        <dbReference type="Proteomes" id="UP000258613"/>
    </source>
</evidence>
<dbReference type="Gene3D" id="3.40.50.1820">
    <property type="entry name" value="alpha/beta hydrolase"/>
    <property type="match status" value="1"/>
</dbReference>
<protein>
    <submittedName>
        <fullName evidence="1">Alpha/beta superfamily hydrolase</fullName>
    </submittedName>
</protein>
<reference evidence="3" key="2">
    <citation type="submission" date="2018-02" db="EMBL/GenBank/DDBJ databases">
        <title>Phenotypic and genomic properties of facultatively anaerobic sulfur-reducing natronoarchaea from hypersaline soda lakes.</title>
        <authorList>
            <person name="Sorokin D.Y."/>
            <person name="Kublanov I.V."/>
            <person name="Roman P."/>
            <person name="Sinninghe Damste J.S."/>
            <person name="Golyshin P.N."/>
            <person name="Rojo D."/>
            <person name="Ciordia S."/>
            <person name="Mena M.D.C."/>
            <person name="Ferrer M."/>
            <person name="Messina E."/>
            <person name="Smedile F."/>
            <person name="La Spada G."/>
            <person name="La Cono V."/>
            <person name="Yakimov M.M."/>
        </authorList>
    </citation>
    <scope>NUCLEOTIDE SEQUENCE [LARGE SCALE GENOMIC DNA]</scope>
    <source>
        <strain evidence="3">AArc-Mg</strain>
    </source>
</reference>
<proteinExistence type="predicted"/>
<evidence type="ECO:0000313" key="2">
    <source>
        <dbReference type="EMBL" id="AXR83224.1"/>
    </source>
</evidence>
<dbReference type="OrthoDB" id="50239at2157"/>
<keyword evidence="3" id="KW-1185">Reference proteome</keyword>
<gene>
    <name evidence="1" type="ORF">AArc1_3148</name>
    <name evidence="2" type="ORF">AArcMg_3239</name>
</gene>
<accession>A0A346PUM9</accession>
<dbReference type="AlphaFoldDB" id="A0A346PUM9"/>
<dbReference type="KEGG" id="nan:AArc1_3148"/>
<dbReference type="EMBL" id="CP027033">
    <property type="protein sequence ID" value="AXR83224.1"/>
    <property type="molecule type" value="Genomic_DNA"/>
</dbReference>
<dbReference type="RefSeq" id="WP_117365412.1">
    <property type="nucleotide sequence ID" value="NZ_CP024047.1"/>
</dbReference>
<dbReference type="GeneID" id="37643730"/>
<evidence type="ECO:0000313" key="1">
    <source>
        <dbReference type="EMBL" id="AXR79454.1"/>
    </source>
</evidence>
<dbReference type="KEGG" id="nag:AArcMg_3239"/>
<dbReference type="EMBL" id="CP024047">
    <property type="protein sequence ID" value="AXR79454.1"/>
    <property type="molecule type" value="Genomic_DNA"/>
</dbReference>
<organism evidence="2 3">
    <name type="scientific">Natrarchaeobaculum sulfurireducens</name>
    <dbReference type="NCBI Taxonomy" id="2044521"/>
    <lineage>
        <taxon>Archaea</taxon>
        <taxon>Methanobacteriati</taxon>
        <taxon>Methanobacteriota</taxon>
        <taxon>Stenosarchaea group</taxon>
        <taxon>Halobacteria</taxon>
        <taxon>Halobacteriales</taxon>
        <taxon>Natrialbaceae</taxon>
        <taxon>Natrarchaeobaculum</taxon>
    </lineage>
</organism>
<evidence type="ECO:0000313" key="4">
    <source>
        <dbReference type="Proteomes" id="UP000258707"/>
    </source>
</evidence>
<dbReference type="SUPFAM" id="SSF53474">
    <property type="entry name" value="alpha/beta-Hydrolases"/>
    <property type="match status" value="1"/>
</dbReference>
<accession>A0A346PIV9</accession>